<gene>
    <name evidence="1" type="ORF">FJU11_09575</name>
</gene>
<dbReference type="Proteomes" id="UP000320314">
    <property type="component" value="Unassembled WGS sequence"/>
</dbReference>
<comment type="caution">
    <text evidence="1">The sequence shown here is derived from an EMBL/GenBank/DDBJ whole genome shotgun (WGS) entry which is preliminary data.</text>
</comment>
<sequence>METALVDPGDRYAPREASFLRMIDTPSGTIKLNGIGCEGIDTLDAVTIDDAERTIRGSGDGSEPTDHYGAGFAILHRGEEALWLLSSWWRSGGIATEDLWRADLSSRSSRFHAVEEKVMACVWELGVIDFERRAWIETAMAGRPIPEYLAARLPRSDV</sequence>
<protein>
    <submittedName>
        <fullName evidence="1">Uncharacterized protein</fullName>
    </submittedName>
</protein>
<keyword evidence="2" id="KW-1185">Reference proteome</keyword>
<dbReference type="OrthoDB" id="8081243at2"/>
<evidence type="ECO:0000313" key="1">
    <source>
        <dbReference type="EMBL" id="TPW28389.1"/>
    </source>
</evidence>
<evidence type="ECO:0000313" key="2">
    <source>
        <dbReference type="Proteomes" id="UP000320314"/>
    </source>
</evidence>
<dbReference type="RefSeq" id="WP_141166820.1">
    <property type="nucleotide sequence ID" value="NZ_VHLH01000015.1"/>
</dbReference>
<reference evidence="1 2" key="1">
    <citation type="submission" date="2019-06" db="EMBL/GenBank/DDBJ databases">
        <authorList>
            <person name="Li M."/>
        </authorList>
    </citation>
    <scope>NUCLEOTIDE SEQUENCE [LARGE SCALE GENOMIC DNA]</scope>
    <source>
        <strain evidence="1 2">BGMRC6574</strain>
    </source>
</reference>
<accession>A0A506U6Z4</accession>
<name>A0A506U6Z4_9HYPH</name>
<dbReference type="AlphaFoldDB" id="A0A506U6Z4"/>
<proteinExistence type="predicted"/>
<organism evidence="1 2">
    <name type="scientific">Pararhizobium mangrovi</name>
    <dbReference type="NCBI Taxonomy" id="2590452"/>
    <lineage>
        <taxon>Bacteria</taxon>
        <taxon>Pseudomonadati</taxon>
        <taxon>Pseudomonadota</taxon>
        <taxon>Alphaproteobacteria</taxon>
        <taxon>Hyphomicrobiales</taxon>
        <taxon>Rhizobiaceae</taxon>
        <taxon>Rhizobium/Agrobacterium group</taxon>
        <taxon>Pararhizobium</taxon>
    </lineage>
</organism>
<dbReference type="EMBL" id="VHLH01000015">
    <property type="protein sequence ID" value="TPW28389.1"/>
    <property type="molecule type" value="Genomic_DNA"/>
</dbReference>